<dbReference type="Proteomes" id="UP000821866">
    <property type="component" value="Chromosome 8"/>
</dbReference>
<dbReference type="AlphaFoldDB" id="A0A9J6D8D7"/>
<gene>
    <name evidence="2" type="ORF">HPB51_001306</name>
</gene>
<evidence type="ECO:0000313" key="2">
    <source>
        <dbReference type="EMBL" id="KAH8018282.1"/>
    </source>
</evidence>
<keyword evidence="3" id="KW-1185">Reference proteome</keyword>
<accession>A0A9J6D8D7</accession>
<protein>
    <submittedName>
        <fullName evidence="2">Uncharacterized protein</fullName>
    </submittedName>
</protein>
<evidence type="ECO:0000313" key="3">
    <source>
        <dbReference type="Proteomes" id="UP000821866"/>
    </source>
</evidence>
<dbReference type="EMBL" id="JABSTU010000010">
    <property type="protein sequence ID" value="KAH8018282.1"/>
    <property type="molecule type" value="Genomic_DNA"/>
</dbReference>
<reference evidence="2" key="2">
    <citation type="submission" date="2021-09" db="EMBL/GenBank/DDBJ databases">
        <authorList>
            <person name="Jia N."/>
            <person name="Wang J."/>
            <person name="Shi W."/>
            <person name="Du L."/>
            <person name="Sun Y."/>
            <person name="Zhan W."/>
            <person name="Jiang J."/>
            <person name="Wang Q."/>
            <person name="Zhang B."/>
            <person name="Ji P."/>
            <person name="Sakyi L.B."/>
            <person name="Cui X."/>
            <person name="Yuan T."/>
            <person name="Jiang B."/>
            <person name="Yang W."/>
            <person name="Lam T.T.-Y."/>
            <person name="Chang Q."/>
            <person name="Ding S."/>
            <person name="Wang X."/>
            <person name="Zhu J."/>
            <person name="Ruan X."/>
            <person name="Zhao L."/>
            <person name="Wei J."/>
            <person name="Que T."/>
            <person name="Du C."/>
            <person name="Cheng J."/>
            <person name="Dai P."/>
            <person name="Han X."/>
            <person name="Huang E."/>
            <person name="Gao Y."/>
            <person name="Liu J."/>
            <person name="Shao H."/>
            <person name="Ye R."/>
            <person name="Li L."/>
            <person name="Wei W."/>
            <person name="Wang X."/>
            <person name="Wang C."/>
            <person name="Huo Q."/>
            <person name="Li W."/>
            <person name="Guo W."/>
            <person name="Chen H."/>
            <person name="Chen S."/>
            <person name="Zhou L."/>
            <person name="Zhou L."/>
            <person name="Ni X."/>
            <person name="Tian J."/>
            <person name="Zhou Y."/>
            <person name="Sheng Y."/>
            <person name="Liu T."/>
            <person name="Pan Y."/>
            <person name="Xia L."/>
            <person name="Li J."/>
            <person name="Zhao F."/>
            <person name="Cao W."/>
        </authorList>
    </citation>
    <scope>NUCLEOTIDE SEQUENCE</scope>
    <source>
        <strain evidence="2">Rmic-2018</strain>
        <tissue evidence="2">Larvae</tissue>
    </source>
</reference>
<name>A0A9J6D8D7_RHIMP</name>
<evidence type="ECO:0000256" key="1">
    <source>
        <dbReference type="SAM" id="MobiDB-lite"/>
    </source>
</evidence>
<comment type="caution">
    <text evidence="2">The sequence shown here is derived from an EMBL/GenBank/DDBJ whole genome shotgun (WGS) entry which is preliminary data.</text>
</comment>
<proteinExistence type="predicted"/>
<dbReference type="VEuPathDB" id="VectorBase:LOC119175659"/>
<sequence length="146" mass="16466">MQLGRLGRLHAILLEEKRDKSSTATDEDDEQRDEYGRKSNISLLDQHTELKKKAEALMGVAELAKGIQYDQPIQTGKILFDVGGSVLVTLELRNLSQTGHILGDYHDQECILEILQAEHITLKYVKTMLHLLSICSKVGKLCHSRK</sequence>
<organism evidence="2 3">
    <name type="scientific">Rhipicephalus microplus</name>
    <name type="common">Cattle tick</name>
    <name type="synonym">Boophilus microplus</name>
    <dbReference type="NCBI Taxonomy" id="6941"/>
    <lineage>
        <taxon>Eukaryota</taxon>
        <taxon>Metazoa</taxon>
        <taxon>Ecdysozoa</taxon>
        <taxon>Arthropoda</taxon>
        <taxon>Chelicerata</taxon>
        <taxon>Arachnida</taxon>
        <taxon>Acari</taxon>
        <taxon>Parasitiformes</taxon>
        <taxon>Ixodida</taxon>
        <taxon>Ixodoidea</taxon>
        <taxon>Ixodidae</taxon>
        <taxon>Rhipicephalinae</taxon>
        <taxon>Rhipicephalus</taxon>
        <taxon>Boophilus</taxon>
    </lineage>
</organism>
<feature type="region of interest" description="Disordered" evidence="1">
    <location>
        <begin position="17"/>
        <end position="39"/>
    </location>
</feature>
<reference evidence="2" key="1">
    <citation type="journal article" date="2020" name="Cell">
        <title>Large-Scale Comparative Analyses of Tick Genomes Elucidate Their Genetic Diversity and Vector Capacities.</title>
        <authorList>
            <consortium name="Tick Genome and Microbiome Consortium (TIGMIC)"/>
            <person name="Jia N."/>
            <person name="Wang J."/>
            <person name="Shi W."/>
            <person name="Du L."/>
            <person name="Sun Y."/>
            <person name="Zhan W."/>
            <person name="Jiang J.F."/>
            <person name="Wang Q."/>
            <person name="Zhang B."/>
            <person name="Ji P."/>
            <person name="Bell-Sakyi L."/>
            <person name="Cui X.M."/>
            <person name="Yuan T.T."/>
            <person name="Jiang B.G."/>
            <person name="Yang W.F."/>
            <person name="Lam T.T."/>
            <person name="Chang Q.C."/>
            <person name="Ding S.J."/>
            <person name="Wang X.J."/>
            <person name="Zhu J.G."/>
            <person name="Ruan X.D."/>
            <person name="Zhao L."/>
            <person name="Wei J.T."/>
            <person name="Ye R.Z."/>
            <person name="Que T.C."/>
            <person name="Du C.H."/>
            <person name="Zhou Y.H."/>
            <person name="Cheng J.X."/>
            <person name="Dai P.F."/>
            <person name="Guo W.B."/>
            <person name="Han X.H."/>
            <person name="Huang E.J."/>
            <person name="Li L.F."/>
            <person name="Wei W."/>
            <person name="Gao Y.C."/>
            <person name="Liu J.Z."/>
            <person name="Shao H.Z."/>
            <person name="Wang X."/>
            <person name="Wang C.C."/>
            <person name="Yang T.C."/>
            <person name="Huo Q.B."/>
            <person name="Li W."/>
            <person name="Chen H.Y."/>
            <person name="Chen S.E."/>
            <person name="Zhou L.G."/>
            <person name="Ni X.B."/>
            <person name="Tian J.H."/>
            <person name="Sheng Y."/>
            <person name="Liu T."/>
            <person name="Pan Y.S."/>
            <person name="Xia L.Y."/>
            <person name="Li J."/>
            <person name="Zhao F."/>
            <person name="Cao W.C."/>
        </authorList>
    </citation>
    <scope>NUCLEOTIDE SEQUENCE</scope>
    <source>
        <strain evidence="2">Rmic-2018</strain>
    </source>
</reference>